<evidence type="ECO:0000256" key="7">
    <source>
        <dbReference type="RuleBase" id="RU079119"/>
    </source>
</evidence>
<dbReference type="Proteomes" id="UP000887569">
    <property type="component" value="Unplaced"/>
</dbReference>
<evidence type="ECO:0000256" key="6">
    <source>
        <dbReference type="ARBA" id="ARBA00023315"/>
    </source>
</evidence>
<proteinExistence type="inferred from homology"/>
<organism evidence="9 10">
    <name type="scientific">Parascaris univalens</name>
    <name type="common">Nematode worm</name>
    <dbReference type="NCBI Taxonomy" id="6257"/>
    <lineage>
        <taxon>Eukaryota</taxon>
        <taxon>Metazoa</taxon>
        <taxon>Ecdysozoa</taxon>
        <taxon>Nematoda</taxon>
        <taxon>Chromadorea</taxon>
        <taxon>Rhabditida</taxon>
        <taxon>Spirurina</taxon>
        <taxon>Ascaridomorpha</taxon>
        <taxon>Ascaridoidea</taxon>
        <taxon>Ascarididae</taxon>
        <taxon>Parascaris</taxon>
    </lineage>
</organism>
<dbReference type="PANTHER" id="PTHR12246">
    <property type="entry name" value="PALMITOYLTRANSFERASE ZDHHC16"/>
    <property type="match status" value="1"/>
</dbReference>
<keyword evidence="9" id="KW-1185">Reference proteome</keyword>
<evidence type="ECO:0000256" key="1">
    <source>
        <dbReference type="ARBA" id="ARBA00004141"/>
    </source>
</evidence>
<feature type="domain" description="Palmitoyltransferase DHHC" evidence="8">
    <location>
        <begin position="163"/>
        <end position="282"/>
    </location>
</feature>
<feature type="transmembrane region" description="Helical" evidence="7">
    <location>
        <begin position="242"/>
        <end position="273"/>
    </location>
</feature>
<feature type="transmembrane region" description="Helical" evidence="7">
    <location>
        <begin position="89"/>
        <end position="110"/>
    </location>
</feature>
<accession>A0A914ZP59</accession>
<dbReference type="InterPro" id="IPR001594">
    <property type="entry name" value="Palmitoyltrfase_DHHC"/>
</dbReference>
<dbReference type="WBParaSite" id="PgB04_g170_t01">
    <property type="protein sequence ID" value="PgB04_g170_t01"/>
    <property type="gene ID" value="PgB04_g170"/>
</dbReference>
<dbReference type="GO" id="GO:0019706">
    <property type="term" value="F:protein-cysteine S-palmitoyltransferase activity"/>
    <property type="evidence" value="ECO:0007669"/>
    <property type="project" value="UniProtKB-EC"/>
</dbReference>
<protein>
    <recommendedName>
        <fullName evidence="7">Palmitoyltransferase</fullName>
        <ecNumber evidence="7">2.3.1.225</ecNumber>
    </recommendedName>
</protein>
<feature type="transmembrane region" description="Helical" evidence="7">
    <location>
        <begin position="122"/>
        <end position="141"/>
    </location>
</feature>
<evidence type="ECO:0000256" key="4">
    <source>
        <dbReference type="ARBA" id="ARBA00022989"/>
    </source>
</evidence>
<reference evidence="10" key="1">
    <citation type="submission" date="2022-11" db="UniProtKB">
        <authorList>
            <consortium name="WormBaseParasite"/>
        </authorList>
    </citation>
    <scope>IDENTIFICATION</scope>
</reference>
<comment type="domain">
    <text evidence="7">The DHHC domain is required for palmitoyltransferase activity.</text>
</comment>
<comment type="catalytic activity">
    <reaction evidence="7">
        <text>L-cysteinyl-[protein] + hexadecanoyl-CoA = S-hexadecanoyl-L-cysteinyl-[protein] + CoA</text>
        <dbReference type="Rhea" id="RHEA:36683"/>
        <dbReference type="Rhea" id="RHEA-COMP:10131"/>
        <dbReference type="Rhea" id="RHEA-COMP:11032"/>
        <dbReference type="ChEBI" id="CHEBI:29950"/>
        <dbReference type="ChEBI" id="CHEBI:57287"/>
        <dbReference type="ChEBI" id="CHEBI:57379"/>
        <dbReference type="ChEBI" id="CHEBI:74151"/>
        <dbReference type="EC" id="2.3.1.225"/>
    </reaction>
</comment>
<evidence type="ECO:0000256" key="3">
    <source>
        <dbReference type="ARBA" id="ARBA00022692"/>
    </source>
</evidence>
<evidence type="ECO:0000313" key="9">
    <source>
        <dbReference type="Proteomes" id="UP000887569"/>
    </source>
</evidence>
<dbReference type="GO" id="GO:0016020">
    <property type="term" value="C:membrane"/>
    <property type="evidence" value="ECO:0007669"/>
    <property type="project" value="UniProtKB-SubCell"/>
</dbReference>
<sequence>MSPFSYFRNISEISLLEIRLVWNISAQQYNWFVRGILCREYINDVYLTSLGGGKMYGTERYAATSDSDAVLDDFMGRIKKIMPSETQDVIATFILFILLPLGFIFEIFAILPQWYETLSEAWVWRVCVLSYLGLNAFTNVYKMIAVGPNGYCSDLPALVKPGYHYCHSCQLNEPPRSHHCPVCDKCALRRDHHCSFAAVCVGHFNQRWNWSFMWSALGGFSALQLWQLVVPHLALLARVISFSQFLCVMVFVFALTVFLFLTYLIGAQLFCFYRGQTRVEFLMDVHAYQLGFMENVRQALGRRWPLIFLSAFISSPLASDGLSFMMRETASVAETTKNM</sequence>
<comment type="similarity">
    <text evidence="7">Belongs to the DHHC palmitoyltransferase family.</text>
</comment>
<dbReference type="Pfam" id="PF01529">
    <property type="entry name" value="DHHC"/>
    <property type="match status" value="1"/>
</dbReference>
<keyword evidence="6 7" id="KW-0012">Acyltransferase</keyword>
<keyword evidence="2 7" id="KW-0808">Transferase</keyword>
<comment type="subcellular location">
    <subcellularLocation>
        <location evidence="1">Membrane</location>
        <topology evidence="1">Multi-pass membrane protein</topology>
    </subcellularLocation>
</comment>
<dbReference type="PROSITE" id="PS50216">
    <property type="entry name" value="DHHC"/>
    <property type="match status" value="1"/>
</dbReference>
<evidence type="ECO:0000259" key="8">
    <source>
        <dbReference type="Pfam" id="PF01529"/>
    </source>
</evidence>
<keyword evidence="3 7" id="KW-0812">Transmembrane</keyword>
<dbReference type="EC" id="2.3.1.225" evidence="7"/>
<evidence type="ECO:0000313" key="10">
    <source>
        <dbReference type="WBParaSite" id="PgB04_g170_t01"/>
    </source>
</evidence>
<name>A0A914ZP59_PARUN</name>
<feature type="transmembrane region" description="Helical" evidence="7">
    <location>
        <begin position="212"/>
        <end position="230"/>
    </location>
</feature>
<dbReference type="AlphaFoldDB" id="A0A914ZP59"/>
<keyword evidence="5 7" id="KW-0472">Membrane</keyword>
<evidence type="ECO:0000256" key="5">
    <source>
        <dbReference type="ARBA" id="ARBA00023136"/>
    </source>
</evidence>
<keyword evidence="4 7" id="KW-1133">Transmembrane helix</keyword>
<evidence type="ECO:0000256" key="2">
    <source>
        <dbReference type="ARBA" id="ARBA00022679"/>
    </source>
</evidence>
<dbReference type="InterPro" id="IPR039859">
    <property type="entry name" value="PFA4/ZDH16/20/ERF2-like"/>
</dbReference>